<feature type="region of interest" description="Disordered" evidence="1">
    <location>
        <begin position="105"/>
        <end position="124"/>
    </location>
</feature>
<dbReference type="InterPro" id="IPR052022">
    <property type="entry name" value="26kDa_periplasmic_antigen"/>
</dbReference>
<dbReference type="Gene3D" id="3.30.70.2970">
    <property type="entry name" value="Protein of unknown function (DUF541), domain 2"/>
    <property type="match status" value="1"/>
</dbReference>
<dbReference type="InterPro" id="IPR007497">
    <property type="entry name" value="SIMPL/DUF541"/>
</dbReference>
<evidence type="ECO:0008006" key="4">
    <source>
        <dbReference type="Google" id="ProtNLM"/>
    </source>
</evidence>
<dbReference type="EMBL" id="BMNG01000002">
    <property type="protein sequence ID" value="GGO37255.1"/>
    <property type="molecule type" value="Genomic_DNA"/>
</dbReference>
<gene>
    <name evidence="2" type="ORF">GCM10012286_10420</name>
</gene>
<proteinExistence type="predicted"/>
<evidence type="ECO:0000313" key="3">
    <source>
        <dbReference type="Proteomes" id="UP000656881"/>
    </source>
</evidence>
<name>A0ABQ2LJP2_9ACTN</name>
<keyword evidence="3" id="KW-1185">Reference proteome</keyword>
<evidence type="ECO:0000313" key="2">
    <source>
        <dbReference type="EMBL" id="GGO37255.1"/>
    </source>
</evidence>
<accession>A0ABQ2LJP2</accession>
<organism evidence="2 3">
    <name type="scientific">Streptomyces lasiicapitis</name>
    <dbReference type="NCBI Taxonomy" id="1923961"/>
    <lineage>
        <taxon>Bacteria</taxon>
        <taxon>Bacillati</taxon>
        <taxon>Actinomycetota</taxon>
        <taxon>Actinomycetes</taxon>
        <taxon>Kitasatosporales</taxon>
        <taxon>Streptomycetaceae</taxon>
        <taxon>Streptomyces</taxon>
    </lineage>
</organism>
<comment type="caution">
    <text evidence="2">The sequence shown here is derived from an EMBL/GenBank/DDBJ whole genome shotgun (WGS) entry which is preliminary data.</text>
</comment>
<dbReference type="Gene3D" id="3.30.110.170">
    <property type="entry name" value="Protein of unknown function (DUF541), domain 1"/>
    <property type="match status" value="1"/>
</dbReference>
<dbReference type="PANTHER" id="PTHR34387:SF1">
    <property type="entry name" value="PERIPLASMIC IMMUNOGENIC PROTEIN"/>
    <property type="match status" value="1"/>
</dbReference>
<protein>
    <recommendedName>
        <fullName evidence="4">DUF541 domain-containing protein</fullName>
    </recommendedName>
</protein>
<dbReference type="PANTHER" id="PTHR34387">
    <property type="entry name" value="SLR1258 PROTEIN"/>
    <property type="match status" value="1"/>
</dbReference>
<reference evidence="3" key="1">
    <citation type="journal article" date="2019" name="Int. J. Syst. Evol. Microbiol.">
        <title>The Global Catalogue of Microorganisms (GCM) 10K type strain sequencing project: providing services to taxonomists for standard genome sequencing and annotation.</title>
        <authorList>
            <consortium name="The Broad Institute Genomics Platform"/>
            <consortium name="The Broad Institute Genome Sequencing Center for Infectious Disease"/>
            <person name="Wu L."/>
            <person name="Ma J."/>
        </authorList>
    </citation>
    <scope>NUCLEOTIDE SEQUENCE [LARGE SCALE GENOMIC DNA]</scope>
    <source>
        <strain evidence="3">CGMCC 4.7349</strain>
    </source>
</reference>
<sequence length="321" mass="32491">MPSTPRPPARTGDHRMPAAAFLRRPLAGSSVRPRASLRALASAVAVRPRTSLRGLAGAVAVRPRTSLRVLSAAVAVLAALGTTGALAAPVAADEAPVPGVLAPAAAPAPAAPAPAPSTVTVTGTGSASAAPDLAVVGVAVEVTAPTAEKALAAQHAAAEALLDALRRQGVAERDVRTDSLELSAVYEEGSGAAKLTGYRAAQSFSVKVRELHRTGRVIKAASDAAGDAARINGVTFDLADARPLRAKARQAAHEDARSKAEHYAGLTGRELGRLVSLSEAEAADPRPLTVSPAAFAKQDGVPVAAGEIEDKVSVVAVYELR</sequence>
<evidence type="ECO:0000256" key="1">
    <source>
        <dbReference type="SAM" id="MobiDB-lite"/>
    </source>
</evidence>
<dbReference type="RefSeq" id="WP_229696709.1">
    <property type="nucleotide sequence ID" value="NZ_BMNG01000002.1"/>
</dbReference>
<dbReference type="Proteomes" id="UP000656881">
    <property type="component" value="Unassembled WGS sequence"/>
</dbReference>
<dbReference type="Pfam" id="PF04402">
    <property type="entry name" value="SIMPL"/>
    <property type="match status" value="1"/>
</dbReference>